<evidence type="ECO:0008006" key="5">
    <source>
        <dbReference type="Google" id="ProtNLM"/>
    </source>
</evidence>
<dbReference type="AlphaFoldDB" id="A0AAD5Q2P6"/>
<proteinExistence type="predicted"/>
<protein>
    <recommendedName>
        <fullName evidence="5">ER membrane protein complex subunit 10</fullName>
    </recommendedName>
</protein>
<organism evidence="3 4">
    <name type="scientific">Pythium insidiosum</name>
    <name type="common">Pythiosis disease agent</name>
    <dbReference type="NCBI Taxonomy" id="114742"/>
    <lineage>
        <taxon>Eukaryota</taxon>
        <taxon>Sar</taxon>
        <taxon>Stramenopiles</taxon>
        <taxon>Oomycota</taxon>
        <taxon>Peronosporomycetes</taxon>
        <taxon>Pythiales</taxon>
        <taxon>Pythiaceae</taxon>
        <taxon>Pythium</taxon>
    </lineage>
</organism>
<dbReference type="EMBL" id="JAKCXM010000477">
    <property type="protein sequence ID" value="KAJ0393623.1"/>
    <property type="molecule type" value="Genomic_DNA"/>
</dbReference>
<reference evidence="3" key="1">
    <citation type="submission" date="2021-12" db="EMBL/GenBank/DDBJ databases">
        <title>Prjna785345.</title>
        <authorList>
            <person name="Rujirawat T."/>
            <person name="Krajaejun T."/>
        </authorList>
    </citation>
    <scope>NUCLEOTIDE SEQUENCE</scope>
    <source>
        <strain evidence="3">Pi057C3</strain>
    </source>
</reference>
<dbReference type="PANTHER" id="PTHR39219:SF1">
    <property type="entry name" value="ER MEMBRANE PROTEIN COMPLEX SUBUNIT 10"/>
    <property type="match status" value="1"/>
</dbReference>
<evidence type="ECO:0000256" key="1">
    <source>
        <dbReference type="SAM" id="MobiDB-lite"/>
    </source>
</evidence>
<feature type="compositionally biased region" description="Basic residues" evidence="1">
    <location>
        <begin position="212"/>
        <end position="221"/>
    </location>
</feature>
<dbReference type="Proteomes" id="UP001209570">
    <property type="component" value="Unassembled WGS sequence"/>
</dbReference>
<comment type="caution">
    <text evidence="3">The sequence shown here is derived from an EMBL/GenBank/DDBJ whole genome shotgun (WGS) entry which is preliminary data.</text>
</comment>
<keyword evidence="2" id="KW-0732">Signal</keyword>
<feature type="region of interest" description="Disordered" evidence="1">
    <location>
        <begin position="268"/>
        <end position="291"/>
    </location>
</feature>
<evidence type="ECO:0000256" key="2">
    <source>
        <dbReference type="SAM" id="SignalP"/>
    </source>
</evidence>
<feature type="signal peptide" evidence="2">
    <location>
        <begin position="1"/>
        <end position="24"/>
    </location>
</feature>
<dbReference type="Pfam" id="PF21203">
    <property type="entry name" value="ECM10"/>
    <property type="match status" value="1"/>
</dbReference>
<dbReference type="PANTHER" id="PTHR39219">
    <property type="entry name" value="ER MEMBRANE PROTEIN COMPLEX SUBUNIT 10"/>
    <property type="match status" value="1"/>
</dbReference>
<evidence type="ECO:0000313" key="4">
    <source>
        <dbReference type="Proteomes" id="UP001209570"/>
    </source>
</evidence>
<feature type="region of interest" description="Disordered" evidence="1">
    <location>
        <begin position="199"/>
        <end position="233"/>
    </location>
</feature>
<feature type="chain" id="PRO_5042089208" description="ER membrane protein complex subunit 10" evidence="2">
    <location>
        <begin position="25"/>
        <end position="291"/>
    </location>
</feature>
<dbReference type="CDD" id="cd22209">
    <property type="entry name" value="EMC10"/>
    <property type="match status" value="1"/>
</dbReference>
<name>A0AAD5Q2P6_PYTIN</name>
<evidence type="ECO:0000313" key="3">
    <source>
        <dbReference type="EMBL" id="KAJ0393623.1"/>
    </source>
</evidence>
<sequence>MLLRRGLVLLVVMATALLLALVRGDPREVESAEFKDDFGEDFDERLTRAGDLDLRLEFELEHNVPSAAAASTFSPRGKVEIVISSSSVKPKVSFLDVPTLRDQDVTHLEKLLRRNKHYTLRARSDPLDPTSPYVVTSIPMCMLAGTRMREDLAFHLSDNGKLLAIEYLTPYISSSTCAEYMKRELKGAKFAASGTVLKAQNGPVPPKQVSPKQKKAPKGVKKPVQAEEGEQAPEENQSFLRKYLWLASQWYIILPLVVMSLFGGEPAPQNAGAGGAPAAGAGAAAGGARRR</sequence>
<gene>
    <name evidence="3" type="ORF">P43SY_004253</name>
</gene>
<accession>A0AAD5Q2P6</accession>
<keyword evidence="4" id="KW-1185">Reference proteome</keyword>